<organism evidence="1 2">
    <name type="scientific">Rozella allomycis (strain CSF55)</name>
    <dbReference type="NCBI Taxonomy" id="988480"/>
    <lineage>
        <taxon>Eukaryota</taxon>
        <taxon>Fungi</taxon>
        <taxon>Fungi incertae sedis</taxon>
        <taxon>Cryptomycota</taxon>
        <taxon>Cryptomycota incertae sedis</taxon>
        <taxon>Rozella</taxon>
    </lineage>
</organism>
<name>A0A4P9YEJ0_ROZAC</name>
<protein>
    <submittedName>
        <fullName evidence="1">Uncharacterized protein</fullName>
    </submittedName>
</protein>
<dbReference type="EMBL" id="ML005795">
    <property type="protein sequence ID" value="RKP17528.1"/>
    <property type="molecule type" value="Genomic_DNA"/>
</dbReference>
<evidence type="ECO:0000313" key="2">
    <source>
        <dbReference type="Proteomes" id="UP000281549"/>
    </source>
</evidence>
<dbReference type="Proteomes" id="UP000281549">
    <property type="component" value="Unassembled WGS sequence"/>
</dbReference>
<proteinExistence type="predicted"/>
<gene>
    <name evidence="1" type="ORF">ROZALSC1DRAFT_24114</name>
</gene>
<dbReference type="AlphaFoldDB" id="A0A4P9YEJ0"/>
<reference evidence="2" key="1">
    <citation type="journal article" date="2018" name="Nat. Microbiol.">
        <title>Leveraging single-cell genomics to expand the fungal tree of life.</title>
        <authorList>
            <person name="Ahrendt S.R."/>
            <person name="Quandt C.A."/>
            <person name="Ciobanu D."/>
            <person name="Clum A."/>
            <person name="Salamov A."/>
            <person name="Andreopoulos B."/>
            <person name="Cheng J.F."/>
            <person name="Woyke T."/>
            <person name="Pelin A."/>
            <person name="Henrissat B."/>
            <person name="Reynolds N.K."/>
            <person name="Benny G.L."/>
            <person name="Smith M.E."/>
            <person name="James T.Y."/>
            <person name="Grigoriev I.V."/>
        </authorList>
    </citation>
    <scope>NUCLEOTIDE SEQUENCE [LARGE SCALE GENOMIC DNA]</scope>
    <source>
        <strain evidence="2">CSF55</strain>
    </source>
</reference>
<sequence length="124" mass="14137">MYPDKVLPLFTISQKVRSLRTEIFGSLGNEYERLIKNLEIDNDKTVSIFVDRDSLGTVLNFMWADKRALDIIASTKFDILLINTTYKVTKFDQSLALLLSLNKHGHYYIVCAAMIALADANTFQ</sequence>
<evidence type="ECO:0000313" key="1">
    <source>
        <dbReference type="EMBL" id="RKP17528.1"/>
    </source>
</evidence>
<accession>A0A4P9YEJ0</accession>